<keyword evidence="1" id="KW-0732">Signal</keyword>
<sequence>MKKILVTFLVVVNVFCNAAIASTDSSEDKQYILIGTGSMTGVYYPIGGSICRFIASDYGNDNNSIVCSISSTTGSVYNLNSMRYANMDIGIIQSDLEYYAYNGIGLYEKMPAMRHLRILSSLHKEYLTIVVRANSNISVIDDIKGKRVNIGSPGTGVRIAMLKLLNEKGWERKDFAVMAELKSSEQAQALCDNKIDVMVDVVGHPNAAIQEAAATCDIKFISLDDDLIDKLHTKYPYYKRDIISGALYSNLPDIQTVSVKASLITTTELSNELAYKVVKSLVSHLHELHGITGALRNLTVKDMVQSDITPLHDGAKRYYKEIGVIK</sequence>
<evidence type="ECO:0000313" key="3">
    <source>
        <dbReference type="Proteomes" id="UP000001021"/>
    </source>
</evidence>
<dbReference type="KEGG" id="erw:ERWE_CDS_04180"/>
<dbReference type="KEGG" id="eru:Erum4050"/>
<feature type="signal peptide" evidence="1">
    <location>
        <begin position="1"/>
        <end position="18"/>
    </location>
</feature>
<dbReference type="Proteomes" id="UP000001021">
    <property type="component" value="Chromosome"/>
</dbReference>
<proteinExistence type="predicted"/>
<keyword evidence="3" id="KW-1185">Reference proteome</keyword>
<reference evidence="2 3" key="1">
    <citation type="journal article" date="2006" name="J. Bacteriol.">
        <title>Comparative genomic analysis of three strains of Ehrlichia ruminantium reveals an active process of genome size plasticity.</title>
        <authorList>
            <person name="Frutos R."/>
            <person name="Viari A."/>
            <person name="Ferraz C."/>
            <person name="Morgat A."/>
            <person name="Eychenie S."/>
            <person name="Kandassami Y."/>
            <person name="Chantal I."/>
            <person name="Bensaid A."/>
            <person name="Coissac E."/>
            <person name="Vachiery N."/>
            <person name="Demaille J."/>
            <person name="Martinez D."/>
        </authorList>
    </citation>
    <scope>NUCLEOTIDE SEQUENCE [LARGE SCALE GENOMIC DNA]</scope>
    <source>
        <strain evidence="2 3">Welgevonden</strain>
    </source>
</reference>
<dbReference type="CDD" id="cd13568">
    <property type="entry name" value="PBP2_TAXI_TRAP_like_3"/>
    <property type="match status" value="1"/>
</dbReference>
<dbReference type="PANTHER" id="PTHR42941">
    <property type="entry name" value="SLL1037 PROTEIN"/>
    <property type="match status" value="1"/>
</dbReference>
<name>A0A0H3M154_EHRRW</name>
<dbReference type="EMBL" id="CR925678">
    <property type="protein sequence ID" value="CAI26912.1"/>
    <property type="molecule type" value="Genomic_DNA"/>
</dbReference>
<evidence type="ECO:0000256" key="1">
    <source>
        <dbReference type="SAM" id="SignalP"/>
    </source>
</evidence>
<dbReference type="HOGENOM" id="CLU_033215_0_1_5"/>
<feature type="chain" id="PRO_5002615355" description="Immunogenic protein" evidence="1">
    <location>
        <begin position="19"/>
        <end position="326"/>
    </location>
</feature>
<evidence type="ECO:0000313" key="2">
    <source>
        <dbReference type="EMBL" id="CAI26912.1"/>
    </source>
</evidence>
<gene>
    <name evidence="2" type="ordered locus">ERWE_CDS_04180</name>
</gene>
<organism evidence="2 3">
    <name type="scientific">Ehrlichia ruminantium (strain Welgevonden)</name>
    <dbReference type="NCBI Taxonomy" id="254945"/>
    <lineage>
        <taxon>Bacteria</taxon>
        <taxon>Pseudomonadati</taxon>
        <taxon>Pseudomonadota</taxon>
        <taxon>Alphaproteobacteria</taxon>
        <taxon>Rickettsiales</taxon>
        <taxon>Anaplasmataceae</taxon>
        <taxon>Ehrlichia</taxon>
    </lineage>
</organism>
<protein>
    <recommendedName>
        <fullName evidence="4">Immunogenic protein</fullName>
    </recommendedName>
</protein>
<dbReference type="Gene3D" id="3.40.190.10">
    <property type="entry name" value="Periplasmic binding protein-like II"/>
    <property type="match status" value="2"/>
</dbReference>
<dbReference type="NCBIfam" id="TIGR02122">
    <property type="entry name" value="TRAP_TAXI"/>
    <property type="match status" value="1"/>
</dbReference>
<dbReference type="SUPFAM" id="SSF53850">
    <property type="entry name" value="Periplasmic binding protein-like II"/>
    <property type="match status" value="1"/>
</dbReference>
<dbReference type="PANTHER" id="PTHR42941:SF1">
    <property type="entry name" value="SLL1037 PROTEIN"/>
    <property type="match status" value="1"/>
</dbReference>
<dbReference type="InterPro" id="IPR011852">
    <property type="entry name" value="TRAP_TAXI"/>
</dbReference>
<dbReference type="AlphaFoldDB" id="A0A0H3M154"/>
<dbReference type="RefSeq" id="WP_011155087.1">
    <property type="nucleotide sequence ID" value="NC_005295.2"/>
</dbReference>
<accession>A0A0H3M154</accession>
<dbReference type="eggNOG" id="COG2358">
    <property type="taxonomic scope" value="Bacteria"/>
</dbReference>
<dbReference type="GeneID" id="33057998"/>
<dbReference type="Pfam" id="PF16868">
    <property type="entry name" value="NMT1_3"/>
    <property type="match status" value="1"/>
</dbReference>
<evidence type="ECO:0008006" key="4">
    <source>
        <dbReference type="Google" id="ProtNLM"/>
    </source>
</evidence>